<proteinExistence type="predicted"/>
<dbReference type="AlphaFoldDB" id="A0A8K0KEJ5"/>
<reference evidence="2" key="2">
    <citation type="submission" date="2017-10" db="EMBL/GenBank/DDBJ databases">
        <title>Ladona fulva Genome sequencing and assembly.</title>
        <authorList>
            <person name="Murali S."/>
            <person name="Richards S."/>
            <person name="Bandaranaike D."/>
            <person name="Bellair M."/>
            <person name="Blankenburg K."/>
            <person name="Chao H."/>
            <person name="Dinh H."/>
            <person name="Doddapaneni H."/>
            <person name="Dugan-Rocha S."/>
            <person name="Elkadiri S."/>
            <person name="Gnanaolivu R."/>
            <person name="Hernandez B."/>
            <person name="Skinner E."/>
            <person name="Javaid M."/>
            <person name="Lee S."/>
            <person name="Li M."/>
            <person name="Ming W."/>
            <person name="Munidasa M."/>
            <person name="Muniz J."/>
            <person name="Nguyen L."/>
            <person name="Hughes D."/>
            <person name="Osuji N."/>
            <person name="Pu L.-L."/>
            <person name="Puazo M."/>
            <person name="Qu C."/>
            <person name="Quiroz J."/>
            <person name="Raj R."/>
            <person name="Weissenberger G."/>
            <person name="Xin Y."/>
            <person name="Zou X."/>
            <person name="Han Y."/>
            <person name="Worley K."/>
            <person name="Muzny D."/>
            <person name="Gibbs R."/>
        </authorList>
    </citation>
    <scope>NUCLEOTIDE SEQUENCE</scope>
    <source>
        <strain evidence="2">Sampled in the wild</strain>
    </source>
</reference>
<dbReference type="Proteomes" id="UP000792457">
    <property type="component" value="Unassembled WGS sequence"/>
</dbReference>
<keyword evidence="3" id="KW-1185">Reference proteome</keyword>
<gene>
    <name evidence="2" type="ORF">J437_LFUL008034</name>
</gene>
<reference evidence="2" key="1">
    <citation type="submission" date="2013-04" db="EMBL/GenBank/DDBJ databases">
        <authorList>
            <person name="Qu J."/>
            <person name="Murali S.C."/>
            <person name="Bandaranaike D."/>
            <person name="Bellair M."/>
            <person name="Blankenburg K."/>
            <person name="Chao H."/>
            <person name="Dinh H."/>
            <person name="Doddapaneni H."/>
            <person name="Downs B."/>
            <person name="Dugan-Rocha S."/>
            <person name="Elkadiri S."/>
            <person name="Gnanaolivu R.D."/>
            <person name="Hernandez B."/>
            <person name="Javaid M."/>
            <person name="Jayaseelan J.C."/>
            <person name="Lee S."/>
            <person name="Li M."/>
            <person name="Ming W."/>
            <person name="Munidasa M."/>
            <person name="Muniz J."/>
            <person name="Nguyen L."/>
            <person name="Ongeri F."/>
            <person name="Osuji N."/>
            <person name="Pu L.-L."/>
            <person name="Puazo M."/>
            <person name="Qu C."/>
            <person name="Quiroz J."/>
            <person name="Raj R."/>
            <person name="Weissenberger G."/>
            <person name="Xin Y."/>
            <person name="Zou X."/>
            <person name="Han Y."/>
            <person name="Richards S."/>
            <person name="Worley K."/>
            <person name="Muzny D."/>
            <person name="Gibbs R."/>
        </authorList>
    </citation>
    <scope>NUCLEOTIDE SEQUENCE</scope>
    <source>
        <strain evidence="2">Sampled in the wild</strain>
    </source>
</reference>
<feature type="domain" description="Transposable element P transposase-like RNase H" evidence="1">
    <location>
        <begin position="2"/>
        <end position="97"/>
    </location>
</feature>
<dbReference type="InterPro" id="IPR048365">
    <property type="entry name" value="TNP-like_RNaseH_N"/>
</dbReference>
<dbReference type="Pfam" id="PF21787">
    <property type="entry name" value="TNP-like_RNaseH_N"/>
    <property type="match status" value="1"/>
</dbReference>
<sequence>MLFYNQGRHEIYGFTYHSRKGRSLAVAKQALVFMVCGIRKKWKQPVAYYFSYSSTPANTLPEVIKEVLFALQETELKVVATVCDMGRSNVKALQLLGCTFTDPFFSFEGEKIFTVYDPPHLLKCFKNIFMKYDVRTLVNIGGEPTPLVGKWQHLHVLVEQDRSVNFLPLTHQSPMPPQKMRVYVAAEVFSRHFAAEIHALVGRNVLGSDGLANAQLLMDVDLALDSLNGYKESDKRKPRKLAVSVKSPHLEF</sequence>
<dbReference type="OrthoDB" id="8192384at2759"/>
<evidence type="ECO:0000313" key="2">
    <source>
        <dbReference type="EMBL" id="KAG8233814.1"/>
    </source>
</evidence>
<name>A0A8K0KEJ5_LADFU</name>
<accession>A0A8K0KEJ5</accession>
<dbReference type="EMBL" id="KZ308747">
    <property type="protein sequence ID" value="KAG8233814.1"/>
    <property type="molecule type" value="Genomic_DNA"/>
</dbReference>
<protein>
    <recommendedName>
        <fullName evidence="1">Transposable element P transposase-like RNase H domain-containing protein</fullName>
    </recommendedName>
</protein>
<evidence type="ECO:0000259" key="1">
    <source>
        <dbReference type="Pfam" id="PF21787"/>
    </source>
</evidence>
<comment type="caution">
    <text evidence="2">The sequence shown here is derived from an EMBL/GenBank/DDBJ whole genome shotgun (WGS) entry which is preliminary data.</text>
</comment>
<organism evidence="2 3">
    <name type="scientific">Ladona fulva</name>
    <name type="common">Scarce chaser dragonfly</name>
    <name type="synonym">Libellula fulva</name>
    <dbReference type="NCBI Taxonomy" id="123851"/>
    <lineage>
        <taxon>Eukaryota</taxon>
        <taxon>Metazoa</taxon>
        <taxon>Ecdysozoa</taxon>
        <taxon>Arthropoda</taxon>
        <taxon>Hexapoda</taxon>
        <taxon>Insecta</taxon>
        <taxon>Pterygota</taxon>
        <taxon>Palaeoptera</taxon>
        <taxon>Odonata</taxon>
        <taxon>Epiprocta</taxon>
        <taxon>Anisoptera</taxon>
        <taxon>Libelluloidea</taxon>
        <taxon>Libellulidae</taxon>
        <taxon>Ladona</taxon>
    </lineage>
</organism>
<evidence type="ECO:0000313" key="3">
    <source>
        <dbReference type="Proteomes" id="UP000792457"/>
    </source>
</evidence>